<dbReference type="EMBL" id="AP022586">
    <property type="protein sequence ID" value="BBY18024.1"/>
    <property type="molecule type" value="Genomic_DNA"/>
</dbReference>
<dbReference type="Proteomes" id="UP000466607">
    <property type="component" value="Chromosome"/>
</dbReference>
<reference evidence="3 4" key="1">
    <citation type="journal article" date="2019" name="Emerg. Microbes Infect.">
        <title>Comprehensive subspecies identification of 175 nontuberculous mycobacteria species based on 7547 genomic profiles.</title>
        <authorList>
            <person name="Matsumoto Y."/>
            <person name="Kinjo T."/>
            <person name="Motooka D."/>
            <person name="Nabeya D."/>
            <person name="Jung N."/>
            <person name="Uechi K."/>
            <person name="Horii T."/>
            <person name="Iida T."/>
            <person name="Fujita J."/>
            <person name="Nakamura S."/>
        </authorList>
    </citation>
    <scope>NUCLEOTIDE SEQUENCE [LARGE SCALE GENOMIC DNA]</scope>
    <source>
        <strain evidence="3 4">JCM 17423</strain>
    </source>
</reference>
<dbReference type="AlphaFoldDB" id="A0AAD1IM62"/>
<feature type="signal peptide" evidence="2">
    <location>
        <begin position="1"/>
        <end position="19"/>
    </location>
</feature>
<evidence type="ECO:0000256" key="2">
    <source>
        <dbReference type="SAM" id="SignalP"/>
    </source>
</evidence>
<feature type="chain" id="PRO_5042252080" description="Cellulose synthase subunit" evidence="2">
    <location>
        <begin position="20"/>
        <end position="646"/>
    </location>
</feature>
<proteinExistence type="predicted"/>
<protein>
    <recommendedName>
        <fullName evidence="5">Cellulose synthase subunit</fullName>
    </recommendedName>
</protein>
<keyword evidence="1" id="KW-1133">Transmembrane helix</keyword>
<keyword evidence="4" id="KW-1185">Reference proteome</keyword>
<dbReference type="RefSeq" id="WP_134057675.1">
    <property type="nucleotide sequence ID" value="NZ_AP022586.1"/>
</dbReference>
<evidence type="ECO:0000313" key="4">
    <source>
        <dbReference type="Proteomes" id="UP000466607"/>
    </source>
</evidence>
<evidence type="ECO:0008006" key="5">
    <source>
        <dbReference type="Google" id="ProtNLM"/>
    </source>
</evidence>
<keyword evidence="1" id="KW-0472">Membrane</keyword>
<gene>
    <name evidence="3" type="ORF">MLIT_36160</name>
</gene>
<evidence type="ECO:0000313" key="3">
    <source>
        <dbReference type="EMBL" id="BBY18024.1"/>
    </source>
</evidence>
<accession>A0AAD1IM62</accession>
<name>A0AAD1IM62_9MYCO</name>
<feature type="transmembrane region" description="Helical" evidence="1">
    <location>
        <begin position="615"/>
        <end position="637"/>
    </location>
</feature>
<sequence length="646" mass="66726">MTTPTRALAVLAAASVAVAGSLAGTPPPTAHAEPMNKAVRDAGATPPIGWAQLGMSDRMELIGANQPAETAIPVPDGVGPGMLSGRIGSVVNVADGRVEVIDGRGTVLGSFPAPTDGNTTPFSVNISPAQVVEDRARVSFVLREPGRDANACTQPPALTLTQLANTFTGPTPDPVSVAGFLPGYLDEIVIRIGSDPTNFEQQAALDLVAELTHLYRPMPVRINVTTADVLAPAAGARRVIEIRDGAAPAISITGAGTPAAALVIAGTGEKLLDQVELFTDQRMKLAQSPSAAVVFANRQPDVASTIKTFDQLGITGQTSVLGNTVLYAGFDVSAFGVGPVTQADVHIKAKYTPVVGGEASVLIRSAGTVVATHTLDESGTLDVKATIPAETITSNVGLALELRYIPRQECAPLTDRITFALDPQSTVSVTPGDNNRGGFPVLPMAFTPDFDVTLNSPDHIGFAAQAINLMGQQTAMLLRPRLNTFEDVIGSRTALLAVVDGPELTRAGMTPPLATEAPDRLTVGGSTTTGVDFRGPVSSLQAFGDNGRTVLAVSGGGDWSLLDDSFHYIRSLPERWASLSGDVLATGSAGETVNLTVAQGGPMAHQPAPGPGWQVWAWISAAVVGLAALAAGAVFGVRHRRSRGRA</sequence>
<organism evidence="3 4">
    <name type="scientific">Mycolicibacterium litorale</name>
    <dbReference type="NCBI Taxonomy" id="758802"/>
    <lineage>
        <taxon>Bacteria</taxon>
        <taxon>Bacillati</taxon>
        <taxon>Actinomycetota</taxon>
        <taxon>Actinomycetes</taxon>
        <taxon>Mycobacteriales</taxon>
        <taxon>Mycobacteriaceae</taxon>
        <taxon>Mycolicibacterium</taxon>
    </lineage>
</organism>
<keyword evidence="1" id="KW-0812">Transmembrane</keyword>
<evidence type="ECO:0000256" key="1">
    <source>
        <dbReference type="SAM" id="Phobius"/>
    </source>
</evidence>
<keyword evidence="2" id="KW-0732">Signal</keyword>